<dbReference type="GeneID" id="97175635"/>
<name>A0A2H9YSS2_9GAMM</name>
<feature type="chain" id="PRO_5014195824" evidence="1">
    <location>
        <begin position="22"/>
        <end position="154"/>
    </location>
</feature>
<feature type="signal peptide" evidence="1">
    <location>
        <begin position="1"/>
        <end position="21"/>
    </location>
</feature>
<reference evidence="2 3" key="1">
    <citation type="submission" date="2017-11" db="EMBL/GenBank/DDBJ databases">
        <title>Revising the taxonomy of the Acinetobacter lwoffii group: the description of Acinetobacter pseudolwoffii sp. nov. and emended description of Acinetobacter lwoffii.</title>
        <authorList>
            <person name="Nemec A."/>
            <person name="Radolfova-Krizova L."/>
        </authorList>
    </citation>
    <scope>NUCLEOTIDE SEQUENCE [LARGE SCALE GENOMIC DNA]</scope>
    <source>
        <strain evidence="2 3">ANC 5044</strain>
    </source>
</reference>
<protein>
    <submittedName>
        <fullName evidence="2">Uncharacterized protein</fullName>
    </submittedName>
</protein>
<comment type="caution">
    <text evidence="2">The sequence shown here is derived from an EMBL/GenBank/DDBJ whole genome shotgun (WGS) entry which is preliminary data.</text>
</comment>
<dbReference type="RefSeq" id="WP_100534781.1">
    <property type="nucleotide sequence ID" value="NZ_CBDBYO010000014.1"/>
</dbReference>
<accession>A0A2H9YSS2</accession>
<proteinExistence type="predicted"/>
<organism evidence="2 3">
    <name type="scientific">Acinetobacter pseudolwoffii</name>
    <dbReference type="NCBI Taxonomy" id="2053287"/>
    <lineage>
        <taxon>Bacteria</taxon>
        <taxon>Pseudomonadati</taxon>
        <taxon>Pseudomonadota</taxon>
        <taxon>Gammaproteobacteria</taxon>
        <taxon>Moraxellales</taxon>
        <taxon>Moraxellaceae</taxon>
        <taxon>Acinetobacter</taxon>
    </lineage>
</organism>
<gene>
    <name evidence="2" type="ORF">CWI32_04785</name>
</gene>
<evidence type="ECO:0000256" key="1">
    <source>
        <dbReference type="SAM" id="SignalP"/>
    </source>
</evidence>
<evidence type="ECO:0000313" key="2">
    <source>
        <dbReference type="EMBL" id="PJO75700.1"/>
    </source>
</evidence>
<dbReference type="EMBL" id="PHRG01000002">
    <property type="protein sequence ID" value="PJO75700.1"/>
    <property type="molecule type" value="Genomic_DNA"/>
</dbReference>
<keyword evidence="1" id="KW-0732">Signal</keyword>
<dbReference type="AlphaFoldDB" id="A0A2H9YSS2"/>
<sequence>MFKSKSLVFIALFSASFSAFAVPNVWRSGYGQGFSEYSIQDAKGQTLWVVCNVGAGEDYDHGARFETKSRSYENSNSKYPLTFLLDGKNEVIPPKNTDWRNGGNAWQEFSKGVAKAKKIEVFINNKKVTTFTPTASSIKSVASDIASCTAKFYL</sequence>
<evidence type="ECO:0000313" key="3">
    <source>
        <dbReference type="Proteomes" id="UP000243446"/>
    </source>
</evidence>
<dbReference type="Proteomes" id="UP000243446">
    <property type="component" value="Unassembled WGS sequence"/>
</dbReference>